<keyword evidence="1 3" id="KW-0456">Lyase</keyword>
<dbReference type="AlphaFoldDB" id="A0A0R1YNU8"/>
<name>A0A0R1YNU8_9LACO</name>
<dbReference type="EMBL" id="AZFZ01000017">
    <property type="protein sequence ID" value="KRM44238.1"/>
    <property type="molecule type" value="Genomic_DNA"/>
</dbReference>
<dbReference type="PATRIC" id="fig|1423786.4.peg.761"/>
<gene>
    <name evidence="3" type="ORF">FD47_GL000725</name>
</gene>
<evidence type="ECO:0000259" key="2">
    <source>
        <dbReference type="SMART" id="SM00998"/>
    </source>
</evidence>
<dbReference type="InterPro" id="IPR022761">
    <property type="entry name" value="Fumarate_lyase_N"/>
</dbReference>
<feature type="domain" description="Adenylosuccinate lyase C-terminal" evidence="2">
    <location>
        <begin position="365"/>
        <end position="444"/>
    </location>
</feature>
<dbReference type="Proteomes" id="UP000051010">
    <property type="component" value="Unassembled WGS sequence"/>
</dbReference>
<organism evidence="3 4">
    <name type="scientific">Lentilactobacillus parafarraginis DSM 18390 = JCM 14109</name>
    <dbReference type="NCBI Taxonomy" id="1423786"/>
    <lineage>
        <taxon>Bacteria</taxon>
        <taxon>Bacillati</taxon>
        <taxon>Bacillota</taxon>
        <taxon>Bacilli</taxon>
        <taxon>Lactobacillales</taxon>
        <taxon>Lactobacillaceae</taxon>
        <taxon>Lentilactobacillus</taxon>
    </lineage>
</organism>
<comment type="caution">
    <text evidence="3">The sequence shown here is derived from an EMBL/GenBank/DDBJ whole genome shotgun (WGS) entry which is preliminary data.</text>
</comment>
<dbReference type="Pfam" id="PF00206">
    <property type="entry name" value="Lyase_1"/>
    <property type="match status" value="1"/>
</dbReference>
<reference evidence="3 4" key="1">
    <citation type="journal article" date="2015" name="Genome Announc.">
        <title>Expanding the biotechnology potential of lactobacilli through comparative genomics of 213 strains and associated genera.</title>
        <authorList>
            <person name="Sun Z."/>
            <person name="Harris H.M."/>
            <person name="McCann A."/>
            <person name="Guo C."/>
            <person name="Argimon S."/>
            <person name="Zhang W."/>
            <person name="Yang X."/>
            <person name="Jeffery I.B."/>
            <person name="Cooney J.C."/>
            <person name="Kagawa T.F."/>
            <person name="Liu W."/>
            <person name="Song Y."/>
            <person name="Salvetti E."/>
            <person name="Wrobel A."/>
            <person name="Rasinkangas P."/>
            <person name="Parkhill J."/>
            <person name="Rea M.C."/>
            <person name="O'Sullivan O."/>
            <person name="Ritari J."/>
            <person name="Douillard F.P."/>
            <person name="Paul Ross R."/>
            <person name="Yang R."/>
            <person name="Briner A.E."/>
            <person name="Felis G.E."/>
            <person name="de Vos W.M."/>
            <person name="Barrangou R."/>
            <person name="Klaenhammer T.R."/>
            <person name="Caufield P.W."/>
            <person name="Cui Y."/>
            <person name="Zhang H."/>
            <person name="O'Toole P.W."/>
        </authorList>
    </citation>
    <scope>NUCLEOTIDE SEQUENCE [LARGE SCALE GENOMIC DNA]</scope>
    <source>
        <strain evidence="3 4">DSM 18390</strain>
    </source>
</reference>
<dbReference type="PANTHER" id="PTHR43172:SF1">
    <property type="entry name" value="ADENYLOSUCCINATE LYASE"/>
    <property type="match status" value="1"/>
</dbReference>
<dbReference type="GO" id="GO:0044208">
    <property type="term" value="P:'de novo' AMP biosynthetic process"/>
    <property type="evidence" value="ECO:0007669"/>
    <property type="project" value="TreeGrafter"/>
</dbReference>
<dbReference type="InterPro" id="IPR000362">
    <property type="entry name" value="Fumarate_lyase_fam"/>
</dbReference>
<dbReference type="Pfam" id="PF10397">
    <property type="entry name" value="ADSL_C"/>
    <property type="match status" value="1"/>
</dbReference>
<dbReference type="Gene3D" id="1.20.200.10">
    <property type="entry name" value="Fumarase/aspartase (Central domain)"/>
    <property type="match status" value="1"/>
</dbReference>
<dbReference type="Gene3D" id="1.10.40.30">
    <property type="entry name" value="Fumarase/aspartase (C-terminal domain)"/>
    <property type="match status" value="1"/>
</dbReference>
<accession>A0A0R1YNU8</accession>
<dbReference type="InterPro" id="IPR019468">
    <property type="entry name" value="AdenyloSucc_lyase_C"/>
</dbReference>
<dbReference type="PANTHER" id="PTHR43172">
    <property type="entry name" value="ADENYLOSUCCINATE LYASE"/>
    <property type="match status" value="1"/>
</dbReference>
<dbReference type="SMART" id="SM00998">
    <property type="entry name" value="ADSL_C"/>
    <property type="match status" value="1"/>
</dbReference>
<evidence type="ECO:0000256" key="1">
    <source>
        <dbReference type="ARBA" id="ARBA00023239"/>
    </source>
</evidence>
<proteinExistence type="predicted"/>
<dbReference type="PRINTS" id="PR00149">
    <property type="entry name" value="FUMRATELYASE"/>
</dbReference>
<dbReference type="InterPro" id="IPR008948">
    <property type="entry name" value="L-Aspartase-like"/>
</dbReference>
<dbReference type="RefSeq" id="WP_138467308.1">
    <property type="nucleotide sequence ID" value="NZ_AZFZ01000017.1"/>
</dbReference>
<evidence type="ECO:0000313" key="3">
    <source>
        <dbReference type="EMBL" id="KRM44238.1"/>
    </source>
</evidence>
<dbReference type="GO" id="GO:0005829">
    <property type="term" value="C:cytosol"/>
    <property type="evidence" value="ECO:0007669"/>
    <property type="project" value="TreeGrafter"/>
</dbReference>
<dbReference type="SUPFAM" id="SSF48557">
    <property type="entry name" value="L-aspartase-like"/>
    <property type="match status" value="1"/>
</dbReference>
<dbReference type="GO" id="GO:0004018">
    <property type="term" value="F:N6-(1,2-dicarboxyethyl)AMP AMP-lyase (fumarate-forming) activity"/>
    <property type="evidence" value="ECO:0007669"/>
    <property type="project" value="TreeGrafter"/>
</dbReference>
<evidence type="ECO:0000313" key="4">
    <source>
        <dbReference type="Proteomes" id="UP000051010"/>
    </source>
</evidence>
<sequence length="459" mass="51882">MSGEVLGSMFNQNNYSTARMRAVWTDENRLKTVCQVETAVAYAMAKNGKIPLSAYEEIKAKVVPENYDLTQLRLAAARAGHFLAGFVSESQSLFDDGAGQFLHYGAASEDVEDTCYVLQLKQADRIIMDYLVKFGDVLYHLADGYKKTPSVAIAHRTYAAPSTLGFKLAVQLNELDYLMRRLDALSSFTFAGSLTGVEGLSNMIGDHYDQVETDFCDYLGLQVPEMYWHTQRERFTEYCHVLTMIAQMLGKLGRNLLTMSQTQVGEFQEDYAPGRQGSTVIPTVREPYMCEAIVNLATVIRDEMPLMYDTMQVSGEKDTAVWRDIYVVLPEITMYLSGQLNFATTVLKEGRFNVNRMAENFLLDDGTMYSGALMMALAKSMGRQDAHELLVDLRVQADDRQQSLRDCFYQDQTIAKYLSHDDLNRIMSPEAGVPHAVEKTDKILKLYRKRHPLKTRSDS</sequence>
<protein>
    <submittedName>
        <fullName evidence="3">Lyase</fullName>
    </submittedName>
</protein>
<dbReference type="GO" id="GO:0070626">
    <property type="term" value="F:(S)-2-(5-amino-1-(5-phospho-D-ribosyl)imidazole-4-carboxamido) succinate lyase (fumarate-forming) activity"/>
    <property type="evidence" value="ECO:0007669"/>
    <property type="project" value="TreeGrafter"/>
</dbReference>